<proteinExistence type="predicted"/>
<organism evidence="1 2">
    <name type="scientific">Phanerochaete carnosa (strain HHB-10118-sp)</name>
    <name type="common">White-rot fungus</name>
    <name type="synonym">Peniophora carnosa</name>
    <dbReference type="NCBI Taxonomy" id="650164"/>
    <lineage>
        <taxon>Eukaryota</taxon>
        <taxon>Fungi</taxon>
        <taxon>Dikarya</taxon>
        <taxon>Basidiomycota</taxon>
        <taxon>Agaricomycotina</taxon>
        <taxon>Agaricomycetes</taxon>
        <taxon>Polyporales</taxon>
        <taxon>Phanerochaetaceae</taxon>
        <taxon>Phanerochaete</taxon>
    </lineage>
</organism>
<reference evidence="1 2" key="1">
    <citation type="journal article" date="2012" name="BMC Genomics">
        <title>Comparative genomics of the white-rot fungi, Phanerochaete carnosa and P. chrysosporium, to elucidate the genetic basis of the distinct wood types they colonize.</title>
        <authorList>
            <person name="Suzuki H."/>
            <person name="MacDonald J."/>
            <person name="Syed K."/>
            <person name="Salamov A."/>
            <person name="Hori C."/>
            <person name="Aerts A."/>
            <person name="Henrissat B."/>
            <person name="Wiebenga A."/>
            <person name="vanKuyk P.A."/>
            <person name="Barry K."/>
            <person name="Lindquist E."/>
            <person name="LaButti K."/>
            <person name="Lapidus A."/>
            <person name="Lucas S."/>
            <person name="Coutinho P."/>
            <person name="Gong Y."/>
            <person name="Samejima M."/>
            <person name="Mahadevan R."/>
            <person name="Abou-Zaid M."/>
            <person name="de Vries R.P."/>
            <person name="Igarashi K."/>
            <person name="Yadav J.S."/>
            <person name="Grigoriev I.V."/>
            <person name="Master E.R."/>
        </authorList>
    </citation>
    <scope>NUCLEOTIDE SEQUENCE [LARGE SCALE GENOMIC DNA]</scope>
    <source>
        <strain evidence="1 2">HHB-10118-sp</strain>
    </source>
</reference>
<dbReference type="OrthoDB" id="440424at2759"/>
<dbReference type="AlphaFoldDB" id="K5VWK7"/>
<dbReference type="GeneID" id="18918496"/>
<dbReference type="Gene3D" id="6.10.110.10">
    <property type="match status" value="1"/>
</dbReference>
<name>K5VWK7_PHACS</name>
<gene>
    <name evidence="1" type="ORF">PHACADRAFT_263206</name>
</gene>
<keyword evidence="2" id="KW-1185">Reference proteome</keyword>
<dbReference type="KEGG" id="pco:PHACADRAFT_263206"/>
<dbReference type="RefSeq" id="XP_007400347.1">
    <property type="nucleotide sequence ID" value="XM_007400285.1"/>
</dbReference>
<dbReference type="InParanoid" id="K5VWK7"/>
<dbReference type="InterPro" id="IPR038213">
    <property type="entry name" value="IFI6/IFI27-like_sf"/>
</dbReference>
<sequence length="126" mass="13433">MSDDKVEALRVSFDKLVPCIEKLVVVTGDLAEQHPILLDTLLFSATAMLIPESWILRPLLSLFGFGPFGPVKGSSAAWAQRTFWGAAVKKNSWFSALQRAGMKGTVPRKIIGGIGAGLGFGSGVLC</sequence>
<evidence type="ECO:0000313" key="1">
    <source>
        <dbReference type="EMBL" id="EKM51195.1"/>
    </source>
</evidence>
<dbReference type="Proteomes" id="UP000008370">
    <property type="component" value="Unassembled WGS sequence"/>
</dbReference>
<accession>K5VWK7</accession>
<dbReference type="HOGENOM" id="CLU_2109866_0_0_1"/>
<evidence type="ECO:0000313" key="2">
    <source>
        <dbReference type="Proteomes" id="UP000008370"/>
    </source>
</evidence>
<dbReference type="EMBL" id="JH930477">
    <property type="protein sequence ID" value="EKM51195.1"/>
    <property type="molecule type" value="Genomic_DNA"/>
</dbReference>
<protein>
    <submittedName>
        <fullName evidence="1">Uncharacterized protein</fullName>
    </submittedName>
</protein>